<reference evidence="11 12" key="2">
    <citation type="journal article" date="2014" name="FEMS Microbiol. Lett.">
        <title>Draft genomic DNA sequence of the facultatively methylotrophic bacterium Acidomonas methanolica type strain MB58.</title>
        <authorList>
            <person name="Higashiura N."/>
            <person name="Hadano H."/>
            <person name="Hirakawa H."/>
            <person name="Matsutani M."/>
            <person name="Takabe S."/>
            <person name="Matsushita K."/>
            <person name="Azuma Y."/>
        </authorList>
    </citation>
    <scope>NUCLEOTIDE SEQUENCE [LARGE SCALE GENOMIC DNA]</scope>
    <source>
        <strain evidence="11 12">MB58</strain>
    </source>
</reference>
<dbReference type="PANTHER" id="PTHR12815">
    <property type="entry name" value="SORTING AND ASSEMBLY MACHINERY SAMM50 PROTEIN FAMILY MEMBER"/>
    <property type="match status" value="1"/>
</dbReference>
<evidence type="ECO:0000256" key="5">
    <source>
        <dbReference type="ARBA" id="ARBA00023136"/>
    </source>
</evidence>
<proteinExistence type="predicted"/>
<accession>A0A023D3P6</accession>
<keyword evidence="3" id="KW-0812">Transmembrane</keyword>
<feature type="domain" description="POTRA" evidence="10">
    <location>
        <begin position="275"/>
        <end position="326"/>
    </location>
</feature>
<dbReference type="InterPro" id="IPR010827">
    <property type="entry name" value="BamA/TamA_POTRA"/>
</dbReference>
<feature type="signal peptide" evidence="8">
    <location>
        <begin position="1"/>
        <end position="24"/>
    </location>
</feature>
<evidence type="ECO:0000256" key="3">
    <source>
        <dbReference type="ARBA" id="ARBA00022692"/>
    </source>
</evidence>
<dbReference type="Gene3D" id="2.40.160.50">
    <property type="entry name" value="membrane protein fhac: a member of the omp85/tpsb transporter family"/>
    <property type="match status" value="1"/>
</dbReference>
<evidence type="ECO:0000259" key="10">
    <source>
        <dbReference type="Pfam" id="PF07244"/>
    </source>
</evidence>
<dbReference type="Proteomes" id="UP000019760">
    <property type="component" value="Unassembled WGS sequence"/>
</dbReference>
<dbReference type="AlphaFoldDB" id="A0A023D3P6"/>
<organism evidence="11 12">
    <name type="scientific">Acidomonas methanolica NBRC 104435</name>
    <dbReference type="NCBI Taxonomy" id="1231351"/>
    <lineage>
        <taxon>Bacteria</taxon>
        <taxon>Pseudomonadati</taxon>
        <taxon>Pseudomonadota</taxon>
        <taxon>Alphaproteobacteria</taxon>
        <taxon>Acetobacterales</taxon>
        <taxon>Acetobacteraceae</taxon>
        <taxon>Acidomonas</taxon>
    </lineage>
</organism>
<keyword evidence="6" id="KW-0998">Cell outer membrane</keyword>
<dbReference type="InterPro" id="IPR000184">
    <property type="entry name" value="Bac_surfAg_D15"/>
</dbReference>
<comment type="caution">
    <text evidence="11">The sequence shown here is derived from an EMBL/GenBank/DDBJ whole genome shotgun (WGS) entry which is preliminary data.</text>
</comment>
<dbReference type="Gene3D" id="3.10.20.310">
    <property type="entry name" value="membrane protein fhac"/>
    <property type="match status" value="1"/>
</dbReference>
<sequence>MKRKRKNFQQVLALLLCCAGLCVAGSGFPESGRAAVDKAAAHEAPAHKTPRAEAYTVTIAPTGNATLDGMITSSSMLVSLQHAGTPGAFALAGRIRGDYDRVAAALESNGYYAGTVTISVSARGKAAVDGRDPSLPQWLQTLPAGVVPAITEKIGTGPLFHVGTIRLVSGPLADEGKAPPITPNTPRGAAAPAVRSPAGETPVTLNAEQRKAFALHDGQPAVAADILAAQSRLQTALTEEGHALANVQPPVAYLRPATKTLDLVFSVGVGPVVDVGPLSFSGLGHVRESFVRRRLQLHEGQLYQPSAIEAARQDLASVGVFASVGVRNAPPLVRLARGEGTPGVTQAMPLLFTFQEAKRHTVSAQAGFSTDLGGRAGVSWTHHNLLGAAEQLKLTMLVTGLGGTAQQGLGYDVYADLLKPDFLRRGQNLSLRVEAIRQLLYSYRQTAFLVRGGIIRHMGRYWNLAGSLSVEQERIRQFGDTRNYMIASIPLQVSFDDTNVSNPIEPATHGVRATVGATPSVSLENQTSFFTILSAQFSTYFDLNRIGLSRPGRSVIAVRGIAGSVQGASTWEIPPDQRLYAGGPATVRGFRYQGVGPQYGKYAIGGTSMDAGSVEFRQRFFKSFGAAMFADAGQVASGSRPFQGTLRVGYGAGVRYFTPIGPVRVDVALPVNRPPQGDKWELYVGLGETF</sequence>
<dbReference type="PANTHER" id="PTHR12815:SF47">
    <property type="entry name" value="TRANSLOCATION AND ASSEMBLY MODULE SUBUNIT TAMA"/>
    <property type="match status" value="1"/>
</dbReference>
<feature type="region of interest" description="Disordered" evidence="7">
    <location>
        <begin position="177"/>
        <end position="199"/>
    </location>
</feature>
<protein>
    <submittedName>
        <fullName evidence="11">Outer membrane protein</fullName>
    </submittedName>
</protein>
<comment type="subcellular location">
    <subcellularLocation>
        <location evidence="1">Membrane</location>
    </subcellularLocation>
</comment>
<dbReference type="EMBL" id="BAND01000036">
    <property type="protein sequence ID" value="GAJ28742.1"/>
    <property type="molecule type" value="Genomic_DNA"/>
</dbReference>
<dbReference type="Pfam" id="PF01103">
    <property type="entry name" value="Omp85"/>
    <property type="match status" value="1"/>
</dbReference>
<dbReference type="GO" id="GO:0019867">
    <property type="term" value="C:outer membrane"/>
    <property type="evidence" value="ECO:0007669"/>
    <property type="project" value="InterPro"/>
</dbReference>
<evidence type="ECO:0000256" key="7">
    <source>
        <dbReference type="SAM" id="MobiDB-lite"/>
    </source>
</evidence>
<keyword evidence="4 8" id="KW-0732">Signal</keyword>
<evidence type="ECO:0000256" key="4">
    <source>
        <dbReference type="ARBA" id="ARBA00022729"/>
    </source>
</evidence>
<evidence type="ECO:0000256" key="2">
    <source>
        <dbReference type="ARBA" id="ARBA00022452"/>
    </source>
</evidence>
<keyword evidence="12" id="KW-1185">Reference proteome</keyword>
<feature type="chain" id="PRO_5030001341" evidence="8">
    <location>
        <begin position="25"/>
        <end position="690"/>
    </location>
</feature>
<dbReference type="InterPro" id="IPR039910">
    <property type="entry name" value="D15-like"/>
</dbReference>
<feature type="domain" description="Bacterial surface antigen (D15)" evidence="9">
    <location>
        <begin position="384"/>
        <end position="690"/>
    </location>
</feature>
<evidence type="ECO:0000259" key="9">
    <source>
        <dbReference type="Pfam" id="PF01103"/>
    </source>
</evidence>
<evidence type="ECO:0000256" key="6">
    <source>
        <dbReference type="ARBA" id="ARBA00023237"/>
    </source>
</evidence>
<dbReference type="Pfam" id="PF07244">
    <property type="entry name" value="POTRA"/>
    <property type="match status" value="1"/>
</dbReference>
<evidence type="ECO:0000256" key="1">
    <source>
        <dbReference type="ARBA" id="ARBA00004370"/>
    </source>
</evidence>
<keyword evidence="5" id="KW-0472">Membrane</keyword>
<evidence type="ECO:0000256" key="8">
    <source>
        <dbReference type="SAM" id="SignalP"/>
    </source>
</evidence>
<reference evidence="12" key="1">
    <citation type="journal article" date="2014" name="FEMS Microbiol. Lett.">
        <title>Draft Genomic DNA Sequence of the Facultatively Methylotrophic Bacterium Acidomonas methanolica type strain MB58.</title>
        <authorList>
            <person name="Higashiura N."/>
            <person name="Hadano H."/>
            <person name="Hirakawa H."/>
            <person name="Matsutani M."/>
            <person name="Takabe S."/>
            <person name="Matsushita K."/>
            <person name="Azuma Y."/>
        </authorList>
    </citation>
    <scope>NUCLEOTIDE SEQUENCE [LARGE SCALE GENOMIC DNA]</scope>
    <source>
        <strain evidence="12">MB58</strain>
    </source>
</reference>
<evidence type="ECO:0000313" key="12">
    <source>
        <dbReference type="Proteomes" id="UP000019760"/>
    </source>
</evidence>
<name>A0A023D3P6_ACIMT</name>
<gene>
    <name evidence="11" type="ORF">Amme_036_030</name>
</gene>
<evidence type="ECO:0000313" key="11">
    <source>
        <dbReference type="EMBL" id="GAJ28742.1"/>
    </source>
</evidence>
<keyword evidence="2" id="KW-1134">Transmembrane beta strand</keyword>